<feature type="signal peptide" evidence="1">
    <location>
        <begin position="1"/>
        <end position="26"/>
    </location>
</feature>
<feature type="chain" id="PRO_5046457188" description="Peptidase A1 domain-containing protein" evidence="1">
    <location>
        <begin position="27"/>
        <end position="102"/>
    </location>
</feature>
<reference evidence="2 3" key="1">
    <citation type="journal article" date="2020" name="Fungal Divers.">
        <title>Resolving the Mortierellaceae phylogeny through synthesis of multi-gene phylogenetics and phylogenomics.</title>
        <authorList>
            <person name="Vandepol N."/>
            <person name="Liber J."/>
            <person name="Desiro A."/>
            <person name="Na H."/>
            <person name="Kennedy M."/>
            <person name="Barry K."/>
            <person name="Grigoriev I.V."/>
            <person name="Miller A.N."/>
            <person name="O'Donnell K."/>
            <person name="Stajich J.E."/>
            <person name="Bonito G."/>
        </authorList>
    </citation>
    <scope>NUCLEOTIDE SEQUENCE [LARGE SCALE GENOMIC DNA]</scope>
    <source>
        <strain evidence="2 3">AD045</strain>
    </source>
</reference>
<protein>
    <recommendedName>
        <fullName evidence="4">Peptidase A1 domain-containing protein</fullName>
    </recommendedName>
</protein>
<dbReference type="EMBL" id="JAAAIM010000180">
    <property type="protein sequence ID" value="KAG0292812.1"/>
    <property type="molecule type" value="Genomic_DNA"/>
</dbReference>
<evidence type="ECO:0000313" key="3">
    <source>
        <dbReference type="Proteomes" id="UP001194696"/>
    </source>
</evidence>
<sequence length="102" mass="11256">MTPHRSFWILLCIFALLLLNTNPCIAATTDNTHIHHELRAITPDTTGLTISDPNVIDHDEKPIYHQPIEYEVPANLIIDVGVSYTTAAYNGKGGVFAAVENE</sequence>
<keyword evidence="3" id="KW-1185">Reference proteome</keyword>
<evidence type="ECO:0000256" key="1">
    <source>
        <dbReference type="SAM" id="SignalP"/>
    </source>
</evidence>
<dbReference type="Proteomes" id="UP001194696">
    <property type="component" value="Unassembled WGS sequence"/>
</dbReference>
<proteinExistence type="predicted"/>
<accession>A0ABQ7K7K4</accession>
<organism evidence="2 3">
    <name type="scientific">Linnemannia gamsii</name>
    <dbReference type="NCBI Taxonomy" id="64522"/>
    <lineage>
        <taxon>Eukaryota</taxon>
        <taxon>Fungi</taxon>
        <taxon>Fungi incertae sedis</taxon>
        <taxon>Mucoromycota</taxon>
        <taxon>Mortierellomycotina</taxon>
        <taxon>Mortierellomycetes</taxon>
        <taxon>Mortierellales</taxon>
        <taxon>Mortierellaceae</taxon>
        <taxon>Linnemannia</taxon>
    </lineage>
</organism>
<keyword evidence="1" id="KW-0732">Signal</keyword>
<evidence type="ECO:0008006" key="4">
    <source>
        <dbReference type="Google" id="ProtNLM"/>
    </source>
</evidence>
<gene>
    <name evidence="2" type="ORF">BGZ96_003662</name>
</gene>
<name>A0ABQ7K7K4_9FUNG</name>
<evidence type="ECO:0000313" key="2">
    <source>
        <dbReference type="EMBL" id="KAG0292812.1"/>
    </source>
</evidence>
<comment type="caution">
    <text evidence="2">The sequence shown here is derived from an EMBL/GenBank/DDBJ whole genome shotgun (WGS) entry which is preliminary data.</text>
</comment>